<accession>A0AAW0DUG2</accession>
<dbReference type="Gene3D" id="1.20.1280.50">
    <property type="match status" value="1"/>
</dbReference>
<comment type="caution">
    <text evidence="3">The sequence shown here is derived from an EMBL/GenBank/DDBJ whole genome shotgun (WGS) entry which is preliminary data.</text>
</comment>
<dbReference type="PROSITE" id="PS50181">
    <property type="entry name" value="FBOX"/>
    <property type="match status" value="1"/>
</dbReference>
<dbReference type="Pfam" id="PF12937">
    <property type="entry name" value="F-box-like"/>
    <property type="match status" value="1"/>
</dbReference>
<dbReference type="InterPro" id="IPR036047">
    <property type="entry name" value="F-box-like_dom_sf"/>
</dbReference>
<dbReference type="EMBL" id="JAYKXP010000009">
    <property type="protein sequence ID" value="KAK7054552.1"/>
    <property type="molecule type" value="Genomic_DNA"/>
</dbReference>
<gene>
    <name evidence="3" type="ORF">VNI00_003750</name>
</gene>
<organism evidence="3 4">
    <name type="scientific">Paramarasmius palmivorus</name>
    <dbReference type="NCBI Taxonomy" id="297713"/>
    <lineage>
        <taxon>Eukaryota</taxon>
        <taxon>Fungi</taxon>
        <taxon>Dikarya</taxon>
        <taxon>Basidiomycota</taxon>
        <taxon>Agaricomycotina</taxon>
        <taxon>Agaricomycetes</taxon>
        <taxon>Agaricomycetidae</taxon>
        <taxon>Agaricales</taxon>
        <taxon>Marasmiineae</taxon>
        <taxon>Marasmiaceae</taxon>
        <taxon>Paramarasmius</taxon>
    </lineage>
</organism>
<feature type="region of interest" description="Disordered" evidence="1">
    <location>
        <begin position="43"/>
        <end position="66"/>
    </location>
</feature>
<evidence type="ECO:0000259" key="2">
    <source>
        <dbReference type="PROSITE" id="PS50181"/>
    </source>
</evidence>
<evidence type="ECO:0000313" key="4">
    <source>
        <dbReference type="Proteomes" id="UP001383192"/>
    </source>
</evidence>
<evidence type="ECO:0000313" key="3">
    <source>
        <dbReference type="EMBL" id="KAK7054552.1"/>
    </source>
</evidence>
<dbReference type="InterPro" id="IPR001810">
    <property type="entry name" value="F-box_dom"/>
</dbReference>
<dbReference type="PROSITE" id="PS51257">
    <property type="entry name" value="PROKAR_LIPOPROTEIN"/>
    <property type="match status" value="1"/>
</dbReference>
<dbReference type="Proteomes" id="UP001383192">
    <property type="component" value="Unassembled WGS sequence"/>
</dbReference>
<evidence type="ECO:0000256" key="1">
    <source>
        <dbReference type="SAM" id="MobiDB-lite"/>
    </source>
</evidence>
<proteinExistence type="predicted"/>
<keyword evidence="4" id="KW-1185">Reference proteome</keyword>
<name>A0AAW0DUG2_9AGAR</name>
<dbReference type="AlphaFoldDB" id="A0AAW0DUG2"/>
<protein>
    <recommendedName>
        <fullName evidence="2">F-box domain-containing protein</fullName>
    </recommendedName>
</protein>
<dbReference type="SUPFAM" id="SSF81383">
    <property type="entry name" value="F-box domain"/>
    <property type="match status" value="1"/>
</dbReference>
<reference evidence="3 4" key="1">
    <citation type="submission" date="2024-01" db="EMBL/GenBank/DDBJ databases">
        <title>A draft genome for a cacao thread blight-causing isolate of Paramarasmius palmivorus.</title>
        <authorList>
            <person name="Baruah I.K."/>
            <person name="Bukari Y."/>
            <person name="Amoako-Attah I."/>
            <person name="Meinhardt L.W."/>
            <person name="Bailey B.A."/>
            <person name="Cohen S.P."/>
        </authorList>
    </citation>
    <scope>NUCLEOTIDE SEQUENCE [LARGE SCALE GENOMIC DNA]</scope>
    <source>
        <strain evidence="3 4">GH-12</strain>
    </source>
</reference>
<feature type="domain" description="F-box" evidence="2">
    <location>
        <begin position="70"/>
        <end position="119"/>
    </location>
</feature>
<sequence length="633" mass="72969">MRDNSPGQWIVSLDIKSSTLLLAFSHSPFSASCLLQLMAKQKTRITSPTNRRPRSKSKPLNPAKAPRMQGFPLRQLPVDVGFEIFSHLSPRDLLSLTEVNTEIRSILLAPNTAGVWRSARQRCYEDAPAPIEEISEQRWARLLFDEEKKCEVCGILGCGKRELAIQKRICFHCVAETGIKCEDITAWYPGVETSVLEVVPRLSGATAEYEFCDFYPKQELDTIIATFRALNHVDAKRDFLATRRQFLLRVKEVSKEIRNWWLREEARRSDANKALRDERLSSVKHRLVDAGYTQADVDCWEISQLPCVNRPASLTDRSWDLIKNQVIDTVNRRKLRGQKDLLNARNEMITRAFHNFKRSVPGSTWRTFPSIHVIGFLDPVHHLKVSQDTSITEEDFRTTMETDLRLSMERWTKKQTRSILLRSGHYRHNPGYWRQIGSKLYPQAQRYLNKAEVPDFVLDSLFDTDLAVVEIRCSWCKKICYGINAAIRHLHSDSCSRWKPDKLEAPRKNFEPVYVSWVAAACVVCDGLDPWSATADDMDERNSVYECRQCTFRGTWRALAAHASAADHDRFALRVSRAVSCDQSILNERVWSCNHCHEHLNGLVSRNEAVTHLKLWHDVWLPKVPRDFFYGAN</sequence>